<sequence>MLKKSDFVVLAFAGAALSMVGLGVASADTQKPKPDPMQFARGAKAWAKTCARCHNMKSAQDNSDEEWHVDVTHMRVRANIPGDVARDIKAFLQASNK</sequence>
<accession>A0ABV8U6Z0</accession>
<protein>
    <submittedName>
        <fullName evidence="2">Cytochrome c</fullName>
    </submittedName>
</protein>
<gene>
    <name evidence="2" type="ORF">ACFO5Q_01565</name>
</gene>
<dbReference type="InterPro" id="IPR036909">
    <property type="entry name" value="Cyt_c-like_dom_sf"/>
</dbReference>
<dbReference type="EMBL" id="JBHSCR010000001">
    <property type="protein sequence ID" value="MFC4346531.1"/>
    <property type="molecule type" value="Genomic_DNA"/>
</dbReference>
<dbReference type="Proteomes" id="UP001595776">
    <property type="component" value="Unassembled WGS sequence"/>
</dbReference>
<dbReference type="RefSeq" id="WP_068150216.1">
    <property type="nucleotide sequence ID" value="NZ_JBHSCR010000001.1"/>
</dbReference>
<evidence type="ECO:0000313" key="3">
    <source>
        <dbReference type="Proteomes" id="UP001595776"/>
    </source>
</evidence>
<keyword evidence="3" id="KW-1185">Reference proteome</keyword>
<dbReference type="SUPFAM" id="SSF46626">
    <property type="entry name" value="Cytochrome c"/>
    <property type="match status" value="1"/>
</dbReference>
<feature type="chain" id="PRO_5045573778" evidence="1">
    <location>
        <begin position="28"/>
        <end position="97"/>
    </location>
</feature>
<organism evidence="2 3">
    <name type="scientific">Kordiimonas lipolytica</name>
    <dbReference type="NCBI Taxonomy" id="1662421"/>
    <lineage>
        <taxon>Bacteria</taxon>
        <taxon>Pseudomonadati</taxon>
        <taxon>Pseudomonadota</taxon>
        <taxon>Alphaproteobacteria</taxon>
        <taxon>Kordiimonadales</taxon>
        <taxon>Kordiimonadaceae</taxon>
        <taxon>Kordiimonas</taxon>
    </lineage>
</organism>
<feature type="signal peptide" evidence="1">
    <location>
        <begin position="1"/>
        <end position="27"/>
    </location>
</feature>
<reference evidence="3" key="1">
    <citation type="journal article" date="2019" name="Int. J. Syst. Evol. Microbiol.">
        <title>The Global Catalogue of Microorganisms (GCM) 10K type strain sequencing project: providing services to taxonomists for standard genome sequencing and annotation.</title>
        <authorList>
            <consortium name="The Broad Institute Genomics Platform"/>
            <consortium name="The Broad Institute Genome Sequencing Center for Infectious Disease"/>
            <person name="Wu L."/>
            <person name="Ma J."/>
        </authorList>
    </citation>
    <scope>NUCLEOTIDE SEQUENCE [LARGE SCALE GENOMIC DNA]</scope>
    <source>
        <strain evidence="3">CGMCC 1.15304</strain>
    </source>
</reference>
<evidence type="ECO:0000256" key="1">
    <source>
        <dbReference type="SAM" id="SignalP"/>
    </source>
</evidence>
<evidence type="ECO:0000313" key="2">
    <source>
        <dbReference type="EMBL" id="MFC4346531.1"/>
    </source>
</evidence>
<name>A0ABV8U6Z0_9PROT</name>
<proteinExistence type="predicted"/>
<keyword evidence="1" id="KW-0732">Signal</keyword>
<comment type="caution">
    <text evidence="2">The sequence shown here is derived from an EMBL/GenBank/DDBJ whole genome shotgun (WGS) entry which is preliminary data.</text>
</comment>